<feature type="non-terminal residue" evidence="2">
    <location>
        <position position="1"/>
    </location>
</feature>
<feature type="compositionally biased region" description="Basic residues" evidence="1">
    <location>
        <begin position="138"/>
        <end position="147"/>
    </location>
</feature>
<name>A0A6A1Q7B6_BALPH</name>
<reference evidence="2 3" key="1">
    <citation type="journal article" date="2019" name="PLoS ONE">
        <title>Genomic analyses reveal an absence of contemporary introgressive admixture between fin whales and blue whales, despite known hybrids.</title>
        <authorList>
            <person name="Westbury M.V."/>
            <person name="Petersen B."/>
            <person name="Lorenzen E.D."/>
        </authorList>
    </citation>
    <scope>NUCLEOTIDE SEQUENCE [LARGE SCALE GENOMIC DNA]</scope>
    <source>
        <strain evidence="2">FinWhale-01</strain>
    </source>
</reference>
<feature type="region of interest" description="Disordered" evidence="1">
    <location>
        <begin position="68"/>
        <end position="87"/>
    </location>
</feature>
<feature type="region of interest" description="Disordered" evidence="1">
    <location>
        <begin position="1"/>
        <end position="20"/>
    </location>
</feature>
<evidence type="ECO:0000256" key="1">
    <source>
        <dbReference type="SAM" id="MobiDB-lite"/>
    </source>
</evidence>
<feature type="compositionally biased region" description="Low complexity" evidence="1">
    <location>
        <begin position="72"/>
        <end position="87"/>
    </location>
</feature>
<sequence length="228" mass="24100">PCKLQLGSTGGGVREDSHGRPWPVPVCGPPQCPAPAHRAQRPLAAHQPQADAHPSPMELRARAEKDLGSRFGGSASSSLPGPLSASSPHAWCENRVVFQRRVLRTSQMPELISSCPVNPHSIKRPQASPPWPLHPHRLHGGRGRTRGPLHPPSLSSSCSCPHHPQGTGHRGVHSSFHPRGGRDAQEGSGLALQLTALPCAGVSTPKAWTAGVRGHGDTLGPVQHSREA</sequence>
<feature type="compositionally biased region" description="Low complexity" evidence="1">
    <location>
        <begin position="148"/>
        <end position="164"/>
    </location>
</feature>
<evidence type="ECO:0000313" key="3">
    <source>
        <dbReference type="Proteomes" id="UP000437017"/>
    </source>
</evidence>
<evidence type="ECO:0000313" key="2">
    <source>
        <dbReference type="EMBL" id="KAB0403600.1"/>
    </source>
</evidence>
<accession>A0A6A1Q7B6</accession>
<comment type="caution">
    <text evidence="2">The sequence shown here is derived from an EMBL/GenBank/DDBJ whole genome shotgun (WGS) entry which is preliminary data.</text>
</comment>
<dbReference type="Proteomes" id="UP000437017">
    <property type="component" value="Unassembled WGS sequence"/>
</dbReference>
<protein>
    <submittedName>
        <fullName evidence="2">Uncharacterized protein</fullName>
    </submittedName>
</protein>
<proteinExistence type="predicted"/>
<keyword evidence="3" id="KW-1185">Reference proteome</keyword>
<feature type="region of interest" description="Disordered" evidence="1">
    <location>
        <begin position="114"/>
        <end position="133"/>
    </location>
</feature>
<feature type="non-terminal residue" evidence="2">
    <location>
        <position position="228"/>
    </location>
</feature>
<organism evidence="2 3">
    <name type="scientific">Balaenoptera physalus</name>
    <name type="common">Fin whale</name>
    <name type="synonym">Balaena physalus</name>
    <dbReference type="NCBI Taxonomy" id="9770"/>
    <lineage>
        <taxon>Eukaryota</taxon>
        <taxon>Metazoa</taxon>
        <taxon>Chordata</taxon>
        <taxon>Craniata</taxon>
        <taxon>Vertebrata</taxon>
        <taxon>Euteleostomi</taxon>
        <taxon>Mammalia</taxon>
        <taxon>Eutheria</taxon>
        <taxon>Laurasiatheria</taxon>
        <taxon>Artiodactyla</taxon>
        <taxon>Whippomorpha</taxon>
        <taxon>Cetacea</taxon>
        <taxon>Mysticeti</taxon>
        <taxon>Balaenopteridae</taxon>
        <taxon>Balaenoptera</taxon>
    </lineage>
</organism>
<dbReference type="OrthoDB" id="10602415at2759"/>
<dbReference type="AlphaFoldDB" id="A0A6A1Q7B6"/>
<feature type="region of interest" description="Disordered" evidence="1">
    <location>
        <begin position="138"/>
        <end position="187"/>
    </location>
</feature>
<feature type="region of interest" description="Disordered" evidence="1">
    <location>
        <begin position="26"/>
        <end position="57"/>
    </location>
</feature>
<dbReference type="EMBL" id="SGJD01000769">
    <property type="protein sequence ID" value="KAB0403600.1"/>
    <property type="molecule type" value="Genomic_DNA"/>
</dbReference>
<gene>
    <name evidence="2" type="ORF">E2I00_007051</name>
</gene>